<dbReference type="RefSeq" id="WP_244718490.1">
    <property type="nucleotide sequence ID" value="NZ_CP095072.1"/>
</dbReference>
<proteinExistence type="predicted"/>
<keyword evidence="1" id="KW-0812">Transmembrane</keyword>
<feature type="transmembrane region" description="Helical" evidence="1">
    <location>
        <begin position="17"/>
        <end position="37"/>
    </location>
</feature>
<keyword evidence="1" id="KW-0472">Membrane</keyword>
<gene>
    <name evidence="2" type="ORF">MUN88_19770</name>
</gene>
<reference evidence="2 3" key="1">
    <citation type="submission" date="2022-04" db="EMBL/GenBank/DDBJ databases">
        <title>Gracilibacillus sp. isolated from saltern.</title>
        <authorList>
            <person name="Won M."/>
            <person name="Lee C.-M."/>
            <person name="Woen H.-Y."/>
            <person name="Kwon S.-W."/>
        </authorList>
    </citation>
    <scope>NUCLEOTIDE SEQUENCE [LARGE SCALE GENOMIC DNA]</scope>
    <source>
        <strain evidence="2 3">SSWR10-1</strain>
    </source>
</reference>
<dbReference type="EMBL" id="CP095072">
    <property type="protein sequence ID" value="UOQ48248.1"/>
    <property type="molecule type" value="Genomic_DNA"/>
</dbReference>
<name>A0ABY4EV09_9BACI</name>
<dbReference type="Proteomes" id="UP000831782">
    <property type="component" value="Chromosome"/>
</dbReference>
<evidence type="ECO:0000313" key="3">
    <source>
        <dbReference type="Proteomes" id="UP000831782"/>
    </source>
</evidence>
<accession>A0ABY4EV09</accession>
<protein>
    <submittedName>
        <fullName evidence="2">Uncharacterized protein</fullName>
    </submittedName>
</protein>
<evidence type="ECO:0000256" key="1">
    <source>
        <dbReference type="SAM" id="Phobius"/>
    </source>
</evidence>
<organism evidence="2 3">
    <name type="scientific">Gracilibacillus caseinilyticus</name>
    <dbReference type="NCBI Taxonomy" id="2932256"/>
    <lineage>
        <taxon>Bacteria</taxon>
        <taxon>Bacillati</taxon>
        <taxon>Bacillota</taxon>
        <taxon>Bacilli</taxon>
        <taxon>Bacillales</taxon>
        <taxon>Bacillaceae</taxon>
        <taxon>Gracilibacillus</taxon>
    </lineage>
</organism>
<evidence type="ECO:0000313" key="2">
    <source>
        <dbReference type="EMBL" id="UOQ48248.1"/>
    </source>
</evidence>
<keyword evidence="1" id="KW-1133">Transmembrane helix</keyword>
<sequence length="62" mass="6925">MENHIDVLAETLPLLDIITMLLIGDNLITGLVYVLLIKSVTDDELLKVSFILLIIVFNIMEG</sequence>
<keyword evidence="3" id="KW-1185">Reference proteome</keyword>